<dbReference type="Gene3D" id="1.10.510.10">
    <property type="entry name" value="Transferase(Phosphotransferase) domain 1"/>
    <property type="match status" value="2"/>
</dbReference>
<comment type="catalytic activity">
    <reaction evidence="8">
        <text>L-threonyl-[protein] + ATP = O-phospho-L-threonyl-[protein] + ADP + H(+)</text>
        <dbReference type="Rhea" id="RHEA:46608"/>
        <dbReference type="Rhea" id="RHEA-COMP:11060"/>
        <dbReference type="Rhea" id="RHEA-COMP:11605"/>
        <dbReference type="ChEBI" id="CHEBI:15378"/>
        <dbReference type="ChEBI" id="CHEBI:30013"/>
        <dbReference type="ChEBI" id="CHEBI:30616"/>
        <dbReference type="ChEBI" id="CHEBI:61977"/>
        <dbReference type="ChEBI" id="CHEBI:456216"/>
        <dbReference type="EC" id="2.7.11.22"/>
    </reaction>
</comment>
<dbReference type="InterPro" id="IPR017441">
    <property type="entry name" value="Protein_kinase_ATP_BS"/>
</dbReference>
<dbReference type="eggNOG" id="KOG0594">
    <property type="taxonomic scope" value="Eukaryota"/>
</dbReference>
<reference evidence="14" key="1">
    <citation type="submission" date="2003-08" db="EMBL/GenBank/DDBJ databases">
        <authorList>
            <person name="Birren B."/>
            <person name="Nusbaum C."/>
            <person name="Abebe A."/>
            <person name="Abouelleil A."/>
            <person name="Adekoya E."/>
            <person name="Ait-zahra M."/>
            <person name="Allen N."/>
            <person name="Allen T."/>
            <person name="An P."/>
            <person name="Anderson M."/>
            <person name="Anderson S."/>
            <person name="Arachchi H."/>
            <person name="Armbruster J."/>
            <person name="Bachantsang P."/>
            <person name="Baldwin J."/>
            <person name="Barry A."/>
            <person name="Bayul T."/>
            <person name="Blitshsteyn B."/>
            <person name="Bloom T."/>
            <person name="Blye J."/>
            <person name="Boguslavskiy L."/>
            <person name="Borowsky M."/>
            <person name="Boukhgalter B."/>
            <person name="Brunache A."/>
            <person name="Butler J."/>
            <person name="Calixte N."/>
            <person name="Calvo S."/>
            <person name="Camarata J."/>
            <person name="Campo K."/>
            <person name="Chang J."/>
            <person name="Cheshatsang Y."/>
            <person name="Citroen M."/>
            <person name="Collymore A."/>
            <person name="Considine T."/>
            <person name="Cook A."/>
            <person name="Cooke P."/>
            <person name="Corum B."/>
            <person name="Cuomo C."/>
            <person name="David R."/>
            <person name="Dawoe T."/>
            <person name="Degray S."/>
            <person name="Dodge S."/>
            <person name="Dooley K."/>
            <person name="Dorje P."/>
            <person name="Dorjee K."/>
            <person name="Dorris L."/>
            <person name="Duffey N."/>
            <person name="Dupes A."/>
            <person name="Elkins T."/>
            <person name="Engels R."/>
            <person name="Erickson J."/>
            <person name="Farina A."/>
            <person name="Faro S."/>
            <person name="Ferreira P."/>
            <person name="Fischer H."/>
            <person name="Fitzgerald M."/>
            <person name="Foley K."/>
            <person name="Gage D."/>
            <person name="Galagan J."/>
            <person name="Gearin G."/>
            <person name="Gnerre S."/>
            <person name="Gnirke A."/>
            <person name="Goyette A."/>
            <person name="Graham J."/>
            <person name="Grandbois E."/>
            <person name="Gyaltsen K."/>
            <person name="Hafez N."/>
            <person name="Hagopian D."/>
            <person name="Hagos B."/>
            <person name="Hall J."/>
            <person name="Hatcher B."/>
            <person name="Heller A."/>
            <person name="Higgins H."/>
            <person name="Honan T."/>
            <person name="Horn A."/>
            <person name="Houde N."/>
            <person name="Hughes L."/>
            <person name="Hulme W."/>
            <person name="Husby E."/>
            <person name="Iliev I."/>
            <person name="Jaffe D."/>
            <person name="Jones C."/>
            <person name="Kamal M."/>
            <person name="Kamat A."/>
            <person name="Kamvysselis M."/>
            <person name="Karlsson E."/>
            <person name="Kells C."/>
            <person name="Kieu A."/>
            <person name="Kisner P."/>
            <person name="Kodira C."/>
            <person name="Kulbokas E."/>
            <person name="Labutti K."/>
            <person name="Lama D."/>
            <person name="Landers T."/>
            <person name="Leger J."/>
            <person name="Levine S."/>
            <person name="Lewis D."/>
            <person name="Lewis T."/>
            <person name="Lindblad-toh K."/>
            <person name="Liu X."/>
            <person name="Lokyitsang T."/>
            <person name="Lokyitsang Y."/>
            <person name="Lucien O."/>
            <person name="Lui A."/>
            <person name="Ma L.J."/>
            <person name="Mabbitt R."/>
            <person name="Macdonald J."/>
            <person name="Maclean C."/>
            <person name="Major J."/>
            <person name="Manning J."/>
            <person name="Marabella R."/>
            <person name="Maru K."/>
            <person name="Matthews C."/>
            <person name="Mauceli E."/>
            <person name="Mccarthy M."/>
            <person name="Mcdonough S."/>
            <person name="Mcghee T."/>
            <person name="Meldrim J."/>
            <person name="Meneus L."/>
            <person name="Mesirov J."/>
            <person name="Mihalev A."/>
            <person name="Mihova T."/>
            <person name="Mikkelsen T."/>
            <person name="Mlenga V."/>
            <person name="Moru K."/>
            <person name="Mozes J."/>
            <person name="Mulrain L."/>
            <person name="Munson G."/>
            <person name="Naylor J."/>
            <person name="Newes C."/>
            <person name="Nguyen C."/>
            <person name="Nguyen N."/>
            <person name="Nguyen T."/>
            <person name="Nicol R."/>
            <person name="Nielsen C."/>
            <person name="Nizzari M."/>
            <person name="Norbu C."/>
            <person name="Norbu N."/>
            <person name="O'donnell P."/>
            <person name="Okoawo O."/>
            <person name="O'leary S."/>
            <person name="Omotosho B."/>
            <person name="O'neill K."/>
            <person name="Osman S."/>
            <person name="Parker S."/>
            <person name="Perrin D."/>
            <person name="Phunkhang P."/>
            <person name="Piqani B."/>
            <person name="Purcell S."/>
            <person name="Rachupka T."/>
            <person name="Ramasamy U."/>
            <person name="Rameau R."/>
            <person name="Ray V."/>
            <person name="Raymond C."/>
            <person name="Retta R."/>
            <person name="Richardson S."/>
            <person name="Rise C."/>
            <person name="Rodriguez J."/>
            <person name="Rogers J."/>
            <person name="Rogov P."/>
            <person name="Rutman M."/>
            <person name="Schupbach R."/>
            <person name="Seaman C."/>
            <person name="Settipalli S."/>
            <person name="Sharpe T."/>
            <person name="Sheridan J."/>
            <person name="Sherpa N."/>
            <person name="Shi J."/>
            <person name="Smirnov S."/>
            <person name="Smith C."/>
            <person name="Sougnez C."/>
            <person name="Spencer B."/>
            <person name="Stalker J."/>
            <person name="Stange-thomann N."/>
            <person name="Stavropoulos S."/>
            <person name="Stetson K."/>
            <person name="Stone C."/>
            <person name="Stone S."/>
            <person name="Stubbs M."/>
            <person name="Talamas J."/>
            <person name="Tchuinga P."/>
            <person name="Tenzing P."/>
            <person name="Tesfaye S."/>
            <person name="Theodore J."/>
            <person name="Thoulutsang Y."/>
            <person name="Topham K."/>
            <person name="Towey S."/>
            <person name="Tsamla T."/>
            <person name="Tsomo N."/>
            <person name="Vallee D."/>
            <person name="Vassiliev H."/>
            <person name="Venkataraman V."/>
            <person name="Vinson J."/>
            <person name="Vo A."/>
            <person name="Wade C."/>
            <person name="Wang S."/>
            <person name="Wangchuk T."/>
            <person name="Wangdi T."/>
            <person name="Whittaker C."/>
            <person name="Wilkinson J."/>
            <person name="Wu Y."/>
            <person name="Wyman D."/>
            <person name="Yadav S."/>
            <person name="Yang S."/>
            <person name="Yang X."/>
            <person name="Yeager S."/>
            <person name="Yee E."/>
            <person name="Young G."/>
            <person name="Zainoun J."/>
            <person name="Zembeck L."/>
            <person name="Zimmer A."/>
            <person name="Zody M."/>
            <person name="Lander E."/>
        </authorList>
    </citation>
    <scope>NUCLEOTIDE SEQUENCE [LARGE SCALE GENOMIC DNA]</scope>
</reference>
<dbReference type="GO" id="GO:0005634">
    <property type="term" value="C:nucleus"/>
    <property type="evidence" value="ECO:0007669"/>
    <property type="project" value="TreeGrafter"/>
</dbReference>
<evidence type="ECO:0000256" key="10">
    <source>
        <dbReference type="PROSITE-ProRule" id="PRU10141"/>
    </source>
</evidence>
<protein>
    <recommendedName>
        <fullName evidence="2">cyclin-dependent kinase</fullName>
        <ecNumber evidence="2">2.7.11.22</ecNumber>
    </recommendedName>
</protein>
<dbReference type="InterPro" id="IPR008271">
    <property type="entry name" value="Ser/Thr_kinase_AS"/>
</dbReference>
<dbReference type="Gene3D" id="3.30.200.20">
    <property type="entry name" value="Phosphorylase Kinase, domain 1"/>
    <property type="match status" value="1"/>
</dbReference>
<evidence type="ECO:0000256" key="8">
    <source>
        <dbReference type="ARBA" id="ARBA00047811"/>
    </source>
</evidence>
<organism evidence="13 14">
    <name type="scientific">Ciona savignyi</name>
    <name type="common">Pacific transparent sea squirt</name>
    <dbReference type="NCBI Taxonomy" id="51511"/>
    <lineage>
        <taxon>Eukaryota</taxon>
        <taxon>Metazoa</taxon>
        <taxon>Chordata</taxon>
        <taxon>Tunicata</taxon>
        <taxon>Ascidiacea</taxon>
        <taxon>Phlebobranchia</taxon>
        <taxon>Cionidae</taxon>
        <taxon>Ciona</taxon>
    </lineage>
</organism>
<dbReference type="PROSITE" id="PS00108">
    <property type="entry name" value="PROTEIN_KINASE_ST"/>
    <property type="match status" value="1"/>
</dbReference>
<keyword evidence="4" id="KW-0808">Transferase</keyword>
<accession>H2YTA5</accession>
<evidence type="ECO:0000313" key="13">
    <source>
        <dbReference type="Ensembl" id="ENSCSAVP00000008565.1"/>
    </source>
</evidence>
<dbReference type="GO" id="GO:0000307">
    <property type="term" value="C:cyclin-dependent protein kinase holoenzyme complex"/>
    <property type="evidence" value="ECO:0007669"/>
    <property type="project" value="TreeGrafter"/>
</dbReference>
<dbReference type="EC" id="2.7.11.22" evidence="2"/>
<evidence type="ECO:0000256" key="7">
    <source>
        <dbReference type="ARBA" id="ARBA00022840"/>
    </source>
</evidence>
<dbReference type="PANTHER" id="PTHR24056:SF472">
    <property type="entry name" value="CYCLIN-DEPENDENT KINASE 4, ISOFORM A"/>
    <property type="match status" value="1"/>
</dbReference>
<comment type="similarity">
    <text evidence="1">Belongs to the protein kinase superfamily. CMGC Ser/Thr protein kinase family. CDC2/CDKX subfamily.</text>
</comment>
<dbReference type="AlphaFoldDB" id="H2YTA5"/>
<dbReference type="STRING" id="51511.ENSCSAVP00000008565"/>
<dbReference type="InterPro" id="IPR001245">
    <property type="entry name" value="Ser-Thr/Tyr_kinase_cat_dom"/>
</dbReference>
<dbReference type="FunCoup" id="H2YTA5">
    <property type="interactions" value="202"/>
</dbReference>
<keyword evidence="5 10" id="KW-0547">Nucleotide-binding</keyword>
<dbReference type="GO" id="GO:0005737">
    <property type="term" value="C:cytoplasm"/>
    <property type="evidence" value="ECO:0007669"/>
    <property type="project" value="TreeGrafter"/>
</dbReference>
<evidence type="ECO:0000256" key="9">
    <source>
        <dbReference type="ARBA" id="ARBA00048367"/>
    </source>
</evidence>
<dbReference type="GeneTree" id="ENSGT00940000167918"/>
<dbReference type="Ensembl" id="ENSCSAVT00000008675.1">
    <property type="protein sequence ID" value="ENSCSAVP00000008565.1"/>
    <property type="gene ID" value="ENSCSAVG00000005088.1"/>
</dbReference>
<name>H2YTA5_CIOSA</name>
<evidence type="ECO:0000256" key="4">
    <source>
        <dbReference type="ARBA" id="ARBA00022679"/>
    </source>
</evidence>
<keyword evidence="3 11" id="KW-0723">Serine/threonine-protein kinase</keyword>
<evidence type="ECO:0000313" key="14">
    <source>
        <dbReference type="Proteomes" id="UP000007875"/>
    </source>
</evidence>
<reference evidence="13" key="2">
    <citation type="submission" date="2025-08" db="UniProtKB">
        <authorList>
            <consortium name="Ensembl"/>
        </authorList>
    </citation>
    <scope>IDENTIFICATION</scope>
</reference>
<dbReference type="PROSITE" id="PS50011">
    <property type="entry name" value="PROTEIN_KINASE_DOM"/>
    <property type="match status" value="1"/>
</dbReference>
<dbReference type="SUPFAM" id="SSF56112">
    <property type="entry name" value="Protein kinase-like (PK-like)"/>
    <property type="match status" value="1"/>
</dbReference>
<proteinExistence type="inferred from homology"/>
<keyword evidence="6" id="KW-0418">Kinase</keyword>
<keyword evidence="7 10" id="KW-0067">ATP-binding</keyword>
<dbReference type="FunFam" id="3.30.200.20:FF:000124">
    <property type="entry name" value="Cyclin-dependent kinase 4"/>
    <property type="match status" value="1"/>
</dbReference>
<dbReference type="PROSITE" id="PS00107">
    <property type="entry name" value="PROTEIN_KINASE_ATP"/>
    <property type="match status" value="1"/>
</dbReference>
<dbReference type="GO" id="GO:0030332">
    <property type="term" value="F:cyclin binding"/>
    <property type="evidence" value="ECO:0007669"/>
    <property type="project" value="TreeGrafter"/>
</dbReference>
<dbReference type="GO" id="GO:0000082">
    <property type="term" value="P:G1/S transition of mitotic cell cycle"/>
    <property type="evidence" value="ECO:0007669"/>
    <property type="project" value="TreeGrafter"/>
</dbReference>
<dbReference type="Pfam" id="PF00069">
    <property type="entry name" value="Pkinase"/>
    <property type="match status" value="1"/>
</dbReference>
<keyword evidence="14" id="KW-1185">Reference proteome</keyword>
<feature type="binding site" evidence="10">
    <location>
        <position position="36"/>
    </location>
    <ligand>
        <name>ATP</name>
        <dbReference type="ChEBI" id="CHEBI:30616"/>
    </ligand>
</feature>
<dbReference type="GO" id="GO:0004693">
    <property type="term" value="F:cyclin-dependent protein serine/threonine kinase activity"/>
    <property type="evidence" value="ECO:0007669"/>
    <property type="project" value="UniProtKB-EC"/>
</dbReference>
<evidence type="ECO:0000256" key="6">
    <source>
        <dbReference type="ARBA" id="ARBA00022777"/>
    </source>
</evidence>
<dbReference type="GO" id="GO:0010389">
    <property type="term" value="P:regulation of G2/M transition of mitotic cell cycle"/>
    <property type="evidence" value="ECO:0007669"/>
    <property type="project" value="TreeGrafter"/>
</dbReference>
<sequence length="354" mass="40525">SHRYHTLTEIGVGAYGVVFKAQDRHSEEENKFVAMKCIRVENTEQGMPLSTVREIALLRQLESCEHPNVVRLLDICAGNHSKRETQLMLVFEYVDQDLDMFLKNTPITGLEPARIKVTPGHFFPVCRALPSVCHFCVCDVIFKYVRVFDATDTPLDLRLVLFSPKLNGKLENCSSQDIMRQMLMGLDFLHSMRVVHRDMKPQNILVTKSGQVKIADFGLARIYSVDMALTEVCCIFSLSVLVCRNCVHFHYCGIFSMSSLVRCLWYVPSLNTLYHKQVVTLWYRSPEVLLQDSYATPVDLWSIGCIFAELYNKRPLFRGTGDVNQLKKIFDFIGRPSEAEWPPDVAVPMDSFRP</sequence>
<evidence type="ECO:0000256" key="5">
    <source>
        <dbReference type="ARBA" id="ARBA00022741"/>
    </source>
</evidence>
<dbReference type="InterPro" id="IPR050108">
    <property type="entry name" value="CDK"/>
</dbReference>
<dbReference type="SMART" id="SM00220">
    <property type="entry name" value="S_TKc"/>
    <property type="match status" value="1"/>
</dbReference>
<dbReference type="GO" id="GO:0007165">
    <property type="term" value="P:signal transduction"/>
    <property type="evidence" value="ECO:0007669"/>
    <property type="project" value="TreeGrafter"/>
</dbReference>
<evidence type="ECO:0000259" key="12">
    <source>
        <dbReference type="PROSITE" id="PS50011"/>
    </source>
</evidence>
<dbReference type="PANTHER" id="PTHR24056">
    <property type="entry name" value="CELL DIVISION PROTEIN KINASE"/>
    <property type="match status" value="1"/>
</dbReference>
<evidence type="ECO:0000256" key="11">
    <source>
        <dbReference type="RuleBase" id="RU000304"/>
    </source>
</evidence>
<comment type="catalytic activity">
    <reaction evidence="9">
        <text>L-seryl-[protein] + ATP = O-phospho-L-seryl-[protein] + ADP + H(+)</text>
        <dbReference type="Rhea" id="RHEA:17989"/>
        <dbReference type="Rhea" id="RHEA-COMP:9863"/>
        <dbReference type="Rhea" id="RHEA-COMP:11604"/>
        <dbReference type="ChEBI" id="CHEBI:15378"/>
        <dbReference type="ChEBI" id="CHEBI:29999"/>
        <dbReference type="ChEBI" id="CHEBI:30616"/>
        <dbReference type="ChEBI" id="CHEBI:83421"/>
        <dbReference type="ChEBI" id="CHEBI:456216"/>
        <dbReference type="EC" id="2.7.11.22"/>
    </reaction>
</comment>
<dbReference type="Pfam" id="PF07714">
    <property type="entry name" value="PK_Tyr_Ser-Thr"/>
    <property type="match status" value="1"/>
</dbReference>
<dbReference type="InterPro" id="IPR000719">
    <property type="entry name" value="Prot_kinase_dom"/>
</dbReference>
<feature type="domain" description="Protein kinase" evidence="12">
    <location>
        <begin position="4"/>
        <end position="354"/>
    </location>
</feature>
<reference evidence="13" key="3">
    <citation type="submission" date="2025-09" db="UniProtKB">
        <authorList>
            <consortium name="Ensembl"/>
        </authorList>
    </citation>
    <scope>IDENTIFICATION</scope>
</reference>
<dbReference type="GO" id="GO:0010468">
    <property type="term" value="P:regulation of gene expression"/>
    <property type="evidence" value="ECO:0007669"/>
    <property type="project" value="TreeGrafter"/>
</dbReference>
<dbReference type="HOGENOM" id="CLU_000288_181_1_1"/>
<dbReference type="Proteomes" id="UP000007875">
    <property type="component" value="Unassembled WGS sequence"/>
</dbReference>
<evidence type="ECO:0000256" key="1">
    <source>
        <dbReference type="ARBA" id="ARBA00006485"/>
    </source>
</evidence>
<evidence type="ECO:0000256" key="3">
    <source>
        <dbReference type="ARBA" id="ARBA00022527"/>
    </source>
</evidence>
<dbReference type="InterPro" id="IPR011009">
    <property type="entry name" value="Kinase-like_dom_sf"/>
</dbReference>
<evidence type="ECO:0000256" key="2">
    <source>
        <dbReference type="ARBA" id="ARBA00012425"/>
    </source>
</evidence>
<dbReference type="GO" id="GO:0005524">
    <property type="term" value="F:ATP binding"/>
    <property type="evidence" value="ECO:0007669"/>
    <property type="project" value="UniProtKB-UniRule"/>
</dbReference>
<dbReference type="InParanoid" id="H2YTA5"/>